<evidence type="ECO:0000259" key="3">
    <source>
        <dbReference type="PROSITE" id="PS50048"/>
    </source>
</evidence>
<dbReference type="AlphaFoldDB" id="A0A3E2GTR8"/>
<dbReference type="GO" id="GO:0008270">
    <property type="term" value="F:zinc ion binding"/>
    <property type="evidence" value="ECO:0007669"/>
    <property type="project" value="InterPro"/>
</dbReference>
<gene>
    <name evidence="4" type="ORF">B7463_g12194</name>
</gene>
<name>A0A3E2GTR8_SCYLI</name>
<comment type="caution">
    <text evidence="4">The sequence shown here is derived from an EMBL/GenBank/DDBJ whole genome shotgun (WGS) entry which is preliminary data.</text>
</comment>
<dbReference type="GO" id="GO:0000981">
    <property type="term" value="F:DNA-binding transcription factor activity, RNA polymerase II-specific"/>
    <property type="evidence" value="ECO:0007669"/>
    <property type="project" value="InterPro"/>
</dbReference>
<dbReference type="SUPFAM" id="SSF57701">
    <property type="entry name" value="Zn2/Cys6 DNA-binding domain"/>
    <property type="match status" value="1"/>
</dbReference>
<feature type="non-terminal residue" evidence="4">
    <location>
        <position position="1"/>
    </location>
</feature>
<organism evidence="4 5">
    <name type="scientific">Scytalidium lignicola</name>
    <name type="common">Hyphomycete</name>
    <dbReference type="NCBI Taxonomy" id="5539"/>
    <lineage>
        <taxon>Eukaryota</taxon>
        <taxon>Fungi</taxon>
        <taxon>Dikarya</taxon>
        <taxon>Ascomycota</taxon>
        <taxon>Pezizomycotina</taxon>
        <taxon>Leotiomycetes</taxon>
        <taxon>Leotiomycetes incertae sedis</taxon>
        <taxon>Scytalidium</taxon>
    </lineage>
</organism>
<feature type="domain" description="Zn(2)-C6 fungal-type" evidence="3">
    <location>
        <begin position="110"/>
        <end position="144"/>
    </location>
</feature>
<accession>A0A3E2GTR8</accession>
<dbReference type="InterPro" id="IPR036864">
    <property type="entry name" value="Zn2-C6_fun-type_DNA-bd_sf"/>
</dbReference>
<sequence length="345" mass="38325">MACQDYSQKYPPLDFLDYVVSQSCLKEEQGYTKVDQHQFIPYVPKTVNVPSILSYNMSNDYVPNPRAHQLPFCIKPALRAYKNNKGFVEKYGGNFLQLNAFRSRPRAPIACIFCRRRKIRCSGFEHNPEGKCSNCQRLELQCIFVSVSSKSQAFVPAHVVYPNMSNMIINTDGHLRPMAYPQPTQLFGAHGQPLRTPPLQAAPCDNYLVPLLPSPTSSHSSSSNDCPNEAIKRKRPQQDSHPLILPPPITRGVGSQQAMPCRRPIEYDVKSTQMTATSGAGAGLDYSPSSERCIISTLQPPSQPAIKQRAIPPRPKPVNRLNPMSLNSIIENGPSAEIKGTCSND</sequence>
<keyword evidence="1" id="KW-0539">Nucleus</keyword>
<dbReference type="Gene3D" id="4.10.240.10">
    <property type="entry name" value="Zn(2)-C6 fungal-type DNA-binding domain"/>
    <property type="match status" value="1"/>
</dbReference>
<evidence type="ECO:0000313" key="4">
    <source>
        <dbReference type="EMBL" id="RFU24143.1"/>
    </source>
</evidence>
<dbReference type="OrthoDB" id="5401558at2759"/>
<reference evidence="4 5" key="1">
    <citation type="submission" date="2018-05" db="EMBL/GenBank/DDBJ databases">
        <title>Draft genome sequence of Scytalidium lignicola DSM 105466, a ubiquitous saprotrophic fungus.</title>
        <authorList>
            <person name="Buettner E."/>
            <person name="Gebauer A.M."/>
            <person name="Hofrichter M."/>
            <person name="Liers C."/>
            <person name="Kellner H."/>
        </authorList>
    </citation>
    <scope>NUCLEOTIDE SEQUENCE [LARGE SCALE GENOMIC DNA]</scope>
    <source>
        <strain evidence="4 5">DSM 105466</strain>
    </source>
</reference>
<dbReference type="Pfam" id="PF00172">
    <property type="entry name" value="Zn_clus"/>
    <property type="match status" value="1"/>
</dbReference>
<dbReference type="InterPro" id="IPR001138">
    <property type="entry name" value="Zn2Cys6_DnaBD"/>
</dbReference>
<dbReference type="EMBL" id="NCSJ02000498">
    <property type="protein sequence ID" value="RFU24143.1"/>
    <property type="molecule type" value="Genomic_DNA"/>
</dbReference>
<protein>
    <recommendedName>
        <fullName evidence="3">Zn(2)-C6 fungal-type domain-containing protein</fullName>
    </recommendedName>
</protein>
<proteinExistence type="predicted"/>
<dbReference type="CDD" id="cd00067">
    <property type="entry name" value="GAL4"/>
    <property type="match status" value="1"/>
</dbReference>
<dbReference type="SMART" id="SM00066">
    <property type="entry name" value="GAL4"/>
    <property type="match status" value="1"/>
</dbReference>
<dbReference type="PROSITE" id="PS00463">
    <property type="entry name" value="ZN2_CY6_FUNGAL_1"/>
    <property type="match status" value="1"/>
</dbReference>
<dbReference type="PROSITE" id="PS50048">
    <property type="entry name" value="ZN2_CY6_FUNGAL_2"/>
    <property type="match status" value="1"/>
</dbReference>
<feature type="region of interest" description="Disordered" evidence="2">
    <location>
        <begin position="215"/>
        <end position="258"/>
    </location>
</feature>
<feature type="region of interest" description="Disordered" evidence="2">
    <location>
        <begin position="300"/>
        <end position="345"/>
    </location>
</feature>
<evidence type="ECO:0000313" key="5">
    <source>
        <dbReference type="Proteomes" id="UP000258309"/>
    </source>
</evidence>
<keyword evidence="5" id="KW-1185">Reference proteome</keyword>
<dbReference type="Proteomes" id="UP000258309">
    <property type="component" value="Unassembled WGS sequence"/>
</dbReference>
<evidence type="ECO:0000256" key="1">
    <source>
        <dbReference type="ARBA" id="ARBA00023242"/>
    </source>
</evidence>
<feature type="non-terminal residue" evidence="4">
    <location>
        <position position="345"/>
    </location>
</feature>
<evidence type="ECO:0000256" key="2">
    <source>
        <dbReference type="SAM" id="MobiDB-lite"/>
    </source>
</evidence>